<evidence type="ECO:0000313" key="2">
    <source>
        <dbReference type="Proteomes" id="UP000694251"/>
    </source>
</evidence>
<keyword evidence="2" id="KW-1185">Reference proteome</keyword>
<protein>
    <submittedName>
        <fullName evidence="1">Uncharacterized protein</fullName>
    </submittedName>
</protein>
<dbReference type="EMBL" id="JAEFBJ010000006">
    <property type="protein sequence ID" value="KAG7598648.1"/>
    <property type="molecule type" value="Genomic_DNA"/>
</dbReference>
<evidence type="ECO:0000313" key="1">
    <source>
        <dbReference type="EMBL" id="KAG7598648.1"/>
    </source>
</evidence>
<dbReference type="Proteomes" id="UP000694251">
    <property type="component" value="Chromosome 6"/>
</dbReference>
<organism evidence="1 2">
    <name type="scientific">Arabidopsis suecica</name>
    <name type="common">Swedish thale-cress</name>
    <name type="synonym">Cardaminopsis suecica</name>
    <dbReference type="NCBI Taxonomy" id="45249"/>
    <lineage>
        <taxon>Eukaryota</taxon>
        <taxon>Viridiplantae</taxon>
        <taxon>Streptophyta</taxon>
        <taxon>Embryophyta</taxon>
        <taxon>Tracheophyta</taxon>
        <taxon>Spermatophyta</taxon>
        <taxon>Magnoliopsida</taxon>
        <taxon>eudicotyledons</taxon>
        <taxon>Gunneridae</taxon>
        <taxon>Pentapetalae</taxon>
        <taxon>rosids</taxon>
        <taxon>malvids</taxon>
        <taxon>Brassicales</taxon>
        <taxon>Brassicaceae</taxon>
        <taxon>Camelineae</taxon>
        <taxon>Arabidopsis</taxon>
    </lineage>
</organism>
<gene>
    <name evidence="1" type="ORF">ISN44_As06g028760</name>
</gene>
<proteinExistence type="predicted"/>
<comment type="caution">
    <text evidence="1">The sequence shown here is derived from an EMBL/GenBank/DDBJ whole genome shotgun (WGS) entry which is preliminary data.</text>
</comment>
<sequence length="101" mass="11430">MSYLVLLKMSNDPIEMGIEIGTRFFEIICAEHGIDLNATGTYIENNIRSVDVKDLFPKPQKKLRVVHGDSSRVLKLKKKLSEKAVLPTRSREAFDSSSHAR</sequence>
<accession>A0A8T2CE84</accession>
<dbReference type="AlphaFoldDB" id="A0A8T2CE84"/>
<reference evidence="1 2" key="1">
    <citation type="submission" date="2020-12" db="EMBL/GenBank/DDBJ databases">
        <title>Concerted genomic and epigenomic changes stabilize Arabidopsis allopolyploids.</title>
        <authorList>
            <person name="Chen Z."/>
        </authorList>
    </citation>
    <scope>NUCLEOTIDE SEQUENCE [LARGE SCALE GENOMIC DNA]</scope>
    <source>
        <strain evidence="1">As9502</strain>
        <tissue evidence="1">Leaf</tissue>
    </source>
</reference>
<name>A0A8T2CE84_ARASU</name>